<dbReference type="Proteomes" id="UP000008311">
    <property type="component" value="Unassembled WGS sequence"/>
</dbReference>
<dbReference type="InterPro" id="IPR001623">
    <property type="entry name" value="DnaJ_domain"/>
</dbReference>
<keyword evidence="3" id="KW-1185">Reference proteome</keyword>
<gene>
    <name evidence="2" type="ORF">RCOM_0842970</name>
</gene>
<dbReference type="SUPFAM" id="SSF46565">
    <property type="entry name" value="Chaperone J-domain"/>
    <property type="match status" value="1"/>
</dbReference>
<dbReference type="Gene3D" id="1.10.287.110">
    <property type="entry name" value="DnaJ domain"/>
    <property type="match status" value="1"/>
</dbReference>
<accession>B9SJ43</accession>
<reference evidence="3" key="1">
    <citation type="journal article" date="2010" name="Nat. Biotechnol.">
        <title>Draft genome sequence of the oilseed species Ricinus communis.</title>
        <authorList>
            <person name="Chan A.P."/>
            <person name="Crabtree J."/>
            <person name="Zhao Q."/>
            <person name="Lorenzi H."/>
            <person name="Orvis J."/>
            <person name="Puiu D."/>
            <person name="Melake-Berhan A."/>
            <person name="Jones K.M."/>
            <person name="Redman J."/>
            <person name="Chen G."/>
            <person name="Cahoon E.B."/>
            <person name="Gedil M."/>
            <person name="Stanke M."/>
            <person name="Haas B.J."/>
            <person name="Wortman J.R."/>
            <person name="Fraser-Liggett C.M."/>
            <person name="Ravel J."/>
            <person name="Rabinowicz P.D."/>
        </authorList>
    </citation>
    <scope>NUCLEOTIDE SEQUENCE [LARGE SCALE GENOMIC DNA]</scope>
    <source>
        <strain evidence="3">cv. Hale</strain>
    </source>
</reference>
<evidence type="ECO:0000259" key="1">
    <source>
        <dbReference type="PROSITE" id="PS50076"/>
    </source>
</evidence>
<sequence>MEDRQEVPCSSYYSILGVDAESSIEEIKRAYHRLAMQWHPDKWTGTPSLLSEAKCKFQQIQEAYSVLSDHKKRKMYDIGLYDPQEEEEEGLSDFVQEMWSLMAQERRKNKKYSMEELQTMLTEMVQDFEPSRSKRARSDSNAMLLQQLRDQSRSFLWELKKDRSHLLLTLNDENRTILEMDDNGCQKIVE</sequence>
<dbReference type="SMART" id="SM00271">
    <property type="entry name" value="DnaJ"/>
    <property type="match status" value="1"/>
</dbReference>
<dbReference type="PRINTS" id="PR00625">
    <property type="entry name" value="JDOMAIN"/>
</dbReference>
<evidence type="ECO:0000313" key="3">
    <source>
        <dbReference type="Proteomes" id="UP000008311"/>
    </source>
</evidence>
<evidence type="ECO:0000313" key="2">
    <source>
        <dbReference type="EMBL" id="EEF36352.1"/>
    </source>
</evidence>
<dbReference type="PANTHER" id="PTHR44743">
    <property type="entry name" value="PUTATIVE, EXPRESSED-RELATED"/>
    <property type="match status" value="1"/>
</dbReference>
<organism evidence="2 3">
    <name type="scientific">Ricinus communis</name>
    <name type="common">Castor bean</name>
    <dbReference type="NCBI Taxonomy" id="3988"/>
    <lineage>
        <taxon>Eukaryota</taxon>
        <taxon>Viridiplantae</taxon>
        <taxon>Streptophyta</taxon>
        <taxon>Embryophyta</taxon>
        <taxon>Tracheophyta</taxon>
        <taxon>Spermatophyta</taxon>
        <taxon>Magnoliopsida</taxon>
        <taxon>eudicotyledons</taxon>
        <taxon>Gunneridae</taxon>
        <taxon>Pentapetalae</taxon>
        <taxon>rosids</taxon>
        <taxon>fabids</taxon>
        <taxon>Malpighiales</taxon>
        <taxon>Euphorbiaceae</taxon>
        <taxon>Acalyphoideae</taxon>
        <taxon>Acalypheae</taxon>
        <taxon>Ricinus</taxon>
    </lineage>
</organism>
<dbReference type="InParanoid" id="B9SJ43"/>
<dbReference type="InterPro" id="IPR036869">
    <property type="entry name" value="J_dom_sf"/>
</dbReference>
<protein>
    <submittedName>
        <fullName evidence="2">Heat shock protein binding protein, putative</fullName>
    </submittedName>
</protein>
<dbReference type="PROSITE" id="PS50076">
    <property type="entry name" value="DNAJ_2"/>
    <property type="match status" value="1"/>
</dbReference>
<dbReference type="STRING" id="3988.B9SJ43"/>
<dbReference type="Pfam" id="PF00226">
    <property type="entry name" value="DnaJ"/>
    <property type="match status" value="1"/>
</dbReference>
<dbReference type="CDD" id="cd06257">
    <property type="entry name" value="DnaJ"/>
    <property type="match status" value="1"/>
</dbReference>
<dbReference type="PANTHER" id="PTHR44743:SF10">
    <property type="entry name" value="J DOMAIN-CONTAINING PROTEIN"/>
    <property type="match status" value="1"/>
</dbReference>
<dbReference type="EMBL" id="EQ973979">
    <property type="protein sequence ID" value="EEF36352.1"/>
    <property type="molecule type" value="Genomic_DNA"/>
</dbReference>
<feature type="domain" description="J" evidence="1">
    <location>
        <begin position="11"/>
        <end position="80"/>
    </location>
</feature>
<dbReference type="eggNOG" id="KOG0714">
    <property type="taxonomic scope" value="Eukaryota"/>
</dbReference>
<dbReference type="AlphaFoldDB" id="B9SJ43"/>
<dbReference type="PROSITE" id="PS00636">
    <property type="entry name" value="DNAJ_1"/>
    <property type="match status" value="1"/>
</dbReference>
<dbReference type="InterPro" id="IPR018253">
    <property type="entry name" value="DnaJ_domain_CS"/>
</dbReference>
<name>B9SJ43_RICCO</name>
<keyword evidence="2" id="KW-0346">Stress response</keyword>
<proteinExistence type="predicted"/>